<dbReference type="PANTHER" id="PTHR33308">
    <property type="entry name" value="PEPTIDOGLYCAN HYDROLASE FLGJ"/>
    <property type="match status" value="1"/>
</dbReference>
<dbReference type="Proteomes" id="UP000199068">
    <property type="component" value="Unassembled WGS sequence"/>
</dbReference>
<keyword evidence="2" id="KW-1133">Transmembrane helix</keyword>
<dbReference type="STRING" id="1121325.SAMN04515677_11085"/>
<evidence type="ECO:0000256" key="2">
    <source>
        <dbReference type="SAM" id="Phobius"/>
    </source>
</evidence>
<evidence type="ECO:0000259" key="3">
    <source>
        <dbReference type="SMART" id="SM00047"/>
    </source>
</evidence>
<evidence type="ECO:0000313" key="5">
    <source>
        <dbReference type="Proteomes" id="UP000199068"/>
    </source>
</evidence>
<name>A0A1G9SSL5_9FIRM</name>
<organism evidence="4 5">
    <name type="scientific">Romboutsia lituseburensis DSM 797</name>
    <dbReference type="NCBI Taxonomy" id="1121325"/>
    <lineage>
        <taxon>Bacteria</taxon>
        <taxon>Bacillati</taxon>
        <taxon>Bacillota</taxon>
        <taxon>Clostridia</taxon>
        <taxon>Peptostreptococcales</taxon>
        <taxon>Peptostreptococcaceae</taxon>
        <taxon>Romboutsia</taxon>
    </lineage>
</organism>
<keyword evidence="2" id="KW-0812">Transmembrane</keyword>
<evidence type="ECO:0000313" key="4">
    <source>
        <dbReference type="EMBL" id="SDM38459.1"/>
    </source>
</evidence>
<dbReference type="Gene3D" id="1.10.530.10">
    <property type="match status" value="1"/>
</dbReference>
<feature type="transmembrane region" description="Helical" evidence="2">
    <location>
        <begin position="21"/>
        <end position="42"/>
    </location>
</feature>
<dbReference type="PANTHER" id="PTHR33308:SF9">
    <property type="entry name" value="PEPTIDOGLYCAN HYDROLASE FLGJ"/>
    <property type="match status" value="1"/>
</dbReference>
<accession>A0A1G9SSL5</accession>
<dbReference type="GO" id="GO:0004040">
    <property type="term" value="F:amidase activity"/>
    <property type="evidence" value="ECO:0007669"/>
    <property type="project" value="InterPro"/>
</dbReference>
<feature type="domain" description="Mannosyl-glycoprotein endo-beta-N-acetylglucosamidase-like" evidence="3">
    <location>
        <begin position="58"/>
        <end position="217"/>
    </location>
</feature>
<gene>
    <name evidence="4" type="ORF">SAMN04515677_11085</name>
</gene>
<keyword evidence="1 4" id="KW-0378">Hydrolase</keyword>
<proteinExistence type="predicted"/>
<dbReference type="Pfam" id="PF01832">
    <property type="entry name" value="Glucosaminidase"/>
    <property type="match status" value="1"/>
</dbReference>
<dbReference type="InterPro" id="IPR002901">
    <property type="entry name" value="MGlyc_endo_b_GlcNAc-like_dom"/>
</dbReference>
<dbReference type="SMART" id="SM00047">
    <property type="entry name" value="LYZ2"/>
    <property type="match status" value="1"/>
</dbReference>
<dbReference type="AlphaFoldDB" id="A0A1G9SSL5"/>
<dbReference type="PRINTS" id="PR01002">
    <property type="entry name" value="FLGFLGJ"/>
</dbReference>
<dbReference type="RefSeq" id="WP_092727408.1">
    <property type="nucleotide sequence ID" value="NZ_FNGW01000010.1"/>
</dbReference>
<sequence length="221" mass="25342">MGKKRIKHLGKNKKIINKLKLYSKKIGITACVLLSIVALFLITKDLETKELEEKKEIELALDKDKTSFIKSIEKGARKSYKKYGIYPSVTIAQAILESGWGQSKLSTESNNIFGIKADISWNGDYVEVITSENYDDTITAKFRKYEDINKSIEDHAKFLVENPRYEECGVFKAKNYKDQAQALEDAGYSTKQNQNGEFIYADMLIDIIERYGLHKIDNAYR</sequence>
<reference evidence="4 5" key="1">
    <citation type="submission" date="2016-10" db="EMBL/GenBank/DDBJ databases">
        <authorList>
            <person name="de Groot N.N."/>
        </authorList>
    </citation>
    <scope>NUCLEOTIDE SEQUENCE [LARGE SCALE GENOMIC DNA]</scope>
    <source>
        <strain evidence="4 5">DSM 797</strain>
    </source>
</reference>
<dbReference type="EMBL" id="FNGW01000010">
    <property type="protein sequence ID" value="SDM38459.1"/>
    <property type="molecule type" value="Genomic_DNA"/>
</dbReference>
<keyword evidence="5" id="KW-1185">Reference proteome</keyword>
<protein>
    <submittedName>
        <fullName evidence="4">Flagellum-specific peptidoglycan hydrolase FlgJ</fullName>
    </submittedName>
</protein>
<dbReference type="InterPro" id="IPR051056">
    <property type="entry name" value="Glycosyl_Hydrolase_73"/>
</dbReference>
<keyword evidence="2" id="KW-0472">Membrane</keyword>
<evidence type="ECO:0000256" key="1">
    <source>
        <dbReference type="ARBA" id="ARBA00022801"/>
    </source>
</evidence>